<dbReference type="Pfam" id="PF00069">
    <property type="entry name" value="Pkinase"/>
    <property type="match status" value="1"/>
</dbReference>
<dbReference type="Proteomes" id="UP000799429">
    <property type="component" value="Unassembled WGS sequence"/>
</dbReference>
<comment type="caution">
    <text evidence="2">The sequence shown here is derived from an EMBL/GenBank/DDBJ whole genome shotgun (WGS) entry which is preliminary data.</text>
</comment>
<dbReference type="InterPro" id="IPR011009">
    <property type="entry name" value="Kinase-like_dom_sf"/>
</dbReference>
<dbReference type="InterPro" id="IPR053235">
    <property type="entry name" value="Ser_Thr_kinase"/>
</dbReference>
<dbReference type="EMBL" id="MU006089">
    <property type="protein sequence ID" value="KAF2843627.1"/>
    <property type="molecule type" value="Genomic_DNA"/>
</dbReference>
<proteinExistence type="predicted"/>
<accession>A0A9P4VW17</accession>
<dbReference type="PROSITE" id="PS50011">
    <property type="entry name" value="PROTEIN_KINASE_DOM"/>
    <property type="match status" value="1"/>
</dbReference>
<keyword evidence="3" id="KW-1185">Reference proteome</keyword>
<feature type="non-terminal residue" evidence="2">
    <location>
        <position position="209"/>
    </location>
</feature>
<dbReference type="PANTHER" id="PTHR24361">
    <property type="entry name" value="MITOGEN-ACTIVATED KINASE KINASE KINASE"/>
    <property type="match status" value="1"/>
</dbReference>
<keyword evidence="2" id="KW-0808">Transferase</keyword>
<dbReference type="SUPFAM" id="SSF56112">
    <property type="entry name" value="Protein kinase-like (PK-like)"/>
    <property type="match status" value="1"/>
</dbReference>
<name>A0A9P4VW17_9PEZI</name>
<evidence type="ECO:0000313" key="2">
    <source>
        <dbReference type="EMBL" id="KAF2843627.1"/>
    </source>
</evidence>
<keyword evidence="2" id="KW-0418">Kinase</keyword>
<organism evidence="2 3">
    <name type="scientific">Patellaria atrata CBS 101060</name>
    <dbReference type="NCBI Taxonomy" id="1346257"/>
    <lineage>
        <taxon>Eukaryota</taxon>
        <taxon>Fungi</taxon>
        <taxon>Dikarya</taxon>
        <taxon>Ascomycota</taxon>
        <taxon>Pezizomycotina</taxon>
        <taxon>Dothideomycetes</taxon>
        <taxon>Dothideomycetes incertae sedis</taxon>
        <taxon>Patellariales</taxon>
        <taxon>Patellariaceae</taxon>
        <taxon>Patellaria</taxon>
    </lineage>
</organism>
<dbReference type="AlphaFoldDB" id="A0A9P4VW17"/>
<dbReference type="GO" id="GO:0005737">
    <property type="term" value="C:cytoplasm"/>
    <property type="evidence" value="ECO:0007669"/>
    <property type="project" value="TreeGrafter"/>
</dbReference>
<dbReference type="OrthoDB" id="4062651at2759"/>
<sequence>PYLLIRNLASSSKAVIDVVKDVITEAVYVRKTIRHAQPQNHSQIEQYMRNEVVAMRYMSVHRHFVALHATYVQRGELSLIVDPVANQGDLGSFLQHIKASERPPNESQKNILLSAFGCLANGLDFMHHQTIRHKIIDPQSIFIHFDRVLYTNFGLSFDFGTAGNISSSGPLEGLNLRYAAPEVRQWGQGDRKSDVFSLACVYVEILTAL</sequence>
<feature type="domain" description="Protein kinase" evidence="1">
    <location>
        <begin position="2"/>
        <end position="209"/>
    </location>
</feature>
<feature type="non-terminal residue" evidence="2">
    <location>
        <position position="1"/>
    </location>
</feature>
<protein>
    <submittedName>
        <fullName evidence="2">Kinase-like protein</fullName>
    </submittedName>
</protein>
<reference evidence="2" key="1">
    <citation type="journal article" date="2020" name="Stud. Mycol.">
        <title>101 Dothideomycetes genomes: a test case for predicting lifestyles and emergence of pathogens.</title>
        <authorList>
            <person name="Haridas S."/>
            <person name="Albert R."/>
            <person name="Binder M."/>
            <person name="Bloem J."/>
            <person name="Labutti K."/>
            <person name="Salamov A."/>
            <person name="Andreopoulos B."/>
            <person name="Baker S."/>
            <person name="Barry K."/>
            <person name="Bills G."/>
            <person name="Bluhm B."/>
            <person name="Cannon C."/>
            <person name="Castanera R."/>
            <person name="Culley D."/>
            <person name="Daum C."/>
            <person name="Ezra D."/>
            <person name="Gonzalez J."/>
            <person name="Henrissat B."/>
            <person name="Kuo A."/>
            <person name="Liang C."/>
            <person name="Lipzen A."/>
            <person name="Lutzoni F."/>
            <person name="Magnuson J."/>
            <person name="Mondo S."/>
            <person name="Nolan M."/>
            <person name="Ohm R."/>
            <person name="Pangilinan J."/>
            <person name="Park H.-J."/>
            <person name="Ramirez L."/>
            <person name="Alfaro M."/>
            <person name="Sun H."/>
            <person name="Tritt A."/>
            <person name="Yoshinaga Y."/>
            <person name="Zwiers L.-H."/>
            <person name="Turgeon B."/>
            <person name="Goodwin S."/>
            <person name="Spatafora J."/>
            <person name="Crous P."/>
            <person name="Grigoriev I."/>
        </authorList>
    </citation>
    <scope>NUCLEOTIDE SEQUENCE</scope>
    <source>
        <strain evidence="2">CBS 101060</strain>
    </source>
</reference>
<gene>
    <name evidence="2" type="ORF">M501DRAFT_905983</name>
</gene>
<dbReference type="SMART" id="SM00220">
    <property type="entry name" value="S_TKc"/>
    <property type="match status" value="1"/>
</dbReference>
<evidence type="ECO:0000259" key="1">
    <source>
        <dbReference type="PROSITE" id="PS50011"/>
    </source>
</evidence>
<dbReference type="CDD" id="cd00180">
    <property type="entry name" value="PKc"/>
    <property type="match status" value="1"/>
</dbReference>
<dbReference type="GO" id="GO:0004674">
    <property type="term" value="F:protein serine/threonine kinase activity"/>
    <property type="evidence" value="ECO:0007669"/>
    <property type="project" value="TreeGrafter"/>
</dbReference>
<dbReference type="Gene3D" id="3.30.200.20">
    <property type="entry name" value="Phosphorylase Kinase, domain 1"/>
    <property type="match status" value="1"/>
</dbReference>
<dbReference type="GO" id="GO:0005524">
    <property type="term" value="F:ATP binding"/>
    <property type="evidence" value="ECO:0007669"/>
    <property type="project" value="InterPro"/>
</dbReference>
<dbReference type="Gene3D" id="1.10.510.10">
    <property type="entry name" value="Transferase(Phosphotransferase) domain 1"/>
    <property type="match status" value="1"/>
</dbReference>
<dbReference type="InterPro" id="IPR000719">
    <property type="entry name" value="Prot_kinase_dom"/>
</dbReference>
<evidence type="ECO:0000313" key="3">
    <source>
        <dbReference type="Proteomes" id="UP000799429"/>
    </source>
</evidence>